<feature type="domain" description="Carboxyltransferase" evidence="4">
    <location>
        <begin position="24"/>
        <end position="290"/>
    </location>
</feature>
<dbReference type="GO" id="GO:0005524">
    <property type="term" value="F:ATP binding"/>
    <property type="evidence" value="ECO:0007669"/>
    <property type="project" value="UniProtKB-KW"/>
</dbReference>
<dbReference type="SMART" id="SM00797">
    <property type="entry name" value="AHS2"/>
    <property type="match status" value="1"/>
</dbReference>
<keyword evidence="2" id="KW-0378">Hydrolase</keyword>
<evidence type="ECO:0000259" key="4">
    <source>
        <dbReference type="SMART" id="SM00797"/>
    </source>
</evidence>
<evidence type="ECO:0000256" key="1">
    <source>
        <dbReference type="ARBA" id="ARBA00022741"/>
    </source>
</evidence>
<comment type="caution">
    <text evidence="5">The sequence shown here is derived from an EMBL/GenBank/DDBJ whole genome shotgun (WGS) entry which is preliminary data.</text>
</comment>
<evidence type="ECO:0000313" key="5">
    <source>
        <dbReference type="EMBL" id="REF29410.1"/>
    </source>
</evidence>
<keyword evidence="6" id="KW-1185">Reference proteome</keyword>
<evidence type="ECO:0000256" key="2">
    <source>
        <dbReference type="ARBA" id="ARBA00022801"/>
    </source>
</evidence>
<dbReference type="AlphaFoldDB" id="A0A3D9UN49"/>
<dbReference type="InterPro" id="IPR003778">
    <property type="entry name" value="CT_A_B"/>
</dbReference>
<gene>
    <name evidence="5" type="ORF">DFJ65_0355</name>
</gene>
<dbReference type="OrthoDB" id="9768696at2"/>
<protein>
    <submittedName>
        <fullName evidence="5">Biotin-dependent carboxylase-like uncharacterized protein</fullName>
    </submittedName>
</protein>
<dbReference type="EMBL" id="QTUA01000001">
    <property type="protein sequence ID" value="REF29410.1"/>
    <property type="molecule type" value="Genomic_DNA"/>
</dbReference>
<accession>A0A3D9UN49</accession>
<proteinExistence type="predicted"/>
<name>A0A3D9UN49_9MICO</name>
<evidence type="ECO:0000256" key="3">
    <source>
        <dbReference type="ARBA" id="ARBA00022840"/>
    </source>
</evidence>
<organism evidence="5 6">
    <name type="scientific">Calidifontibacter indicus</name>
    <dbReference type="NCBI Taxonomy" id="419650"/>
    <lineage>
        <taxon>Bacteria</taxon>
        <taxon>Bacillati</taxon>
        <taxon>Actinomycetota</taxon>
        <taxon>Actinomycetes</taxon>
        <taxon>Micrococcales</taxon>
        <taxon>Dermacoccaceae</taxon>
        <taxon>Calidifontibacter</taxon>
    </lineage>
</organism>
<sequence>MTLTVLAVGAQATVQDLGRPGHAGLGVPVGGAADREALRSANRAVGNPVDAAALELLLGGLEVQTDSAAILAVTGAPSSVWRNAVPVPFGESFAVRPGDRVRIGTPVIGLRSYLAVRGGLRAAQLYGSASTNPTADLGPAPLAPGDRWELADSADDEPTLGFSPTSTVHPPQQELTVRVVLGPRDDWFTGPALQQLTWASWEVSAEADRVGVRLTGPTIERARTGELASEGMVRGAIQVPASGQPIVFGPDHPTTGGYPVIGVVVDADLDQLWQARPGTGVRFRTVPPPW</sequence>
<keyword evidence="1" id="KW-0547">Nucleotide-binding</keyword>
<dbReference type="InterPro" id="IPR029000">
    <property type="entry name" value="Cyclophilin-like_dom_sf"/>
</dbReference>
<reference evidence="5 6" key="1">
    <citation type="submission" date="2018-08" db="EMBL/GenBank/DDBJ databases">
        <title>Sequencing the genomes of 1000 actinobacteria strains.</title>
        <authorList>
            <person name="Klenk H.-P."/>
        </authorList>
    </citation>
    <scope>NUCLEOTIDE SEQUENCE [LARGE SCALE GENOMIC DNA]</scope>
    <source>
        <strain evidence="5 6">DSM 22967</strain>
    </source>
</reference>
<dbReference type="Gene3D" id="2.40.100.10">
    <property type="entry name" value="Cyclophilin-like"/>
    <property type="match status" value="1"/>
</dbReference>
<dbReference type="Pfam" id="PF02626">
    <property type="entry name" value="CT_A_B"/>
    <property type="match status" value="1"/>
</dbReference>
<dbReference type="PANTHER" id="PTHR43309:SF3">
    <property type="entry name" value="5-OXOPROLINASE SUBUNIT C"/>
    <property type="match status" value="1"/>
</dbReference>
<dbReference type="NCBIfam" id="TIGR00724">
    <property type="entry name" value="urea_amlyse_rel"/>
    <property type="match status" value="1"/>
</dbReference>
<dbReference type="GO" id="GO:0016787">
    <property type="term" value="F:hydrolase activity"/>
    <property type="evidence" value="ECO:0007669"/>
    <property type="project" value="UniProtKB-KW"/>
</dbReference>
<keyword evidence="3" id="KW-0067">ATP-binding</keyword>
<dbReference type="PANTHER" id="PTHR43309">
    <property type="entry name" value="5-OXOPROLINASE SUBUNIT C"/>
    <property type="match status" value="1"/>
</dbReference>
<evidence type="ECO:0000313" key="6">
    <source>
        <dbReference type="Proteomes" id="UP000256253"/>
    </source>
</evidence>
<dbReference type="SUPFAM" id="SSF50891">
    <property type="entry name" value="Cyclophilin-like"/>
    <property type="match status" value="1"/>
</dbReference>
<dbReference type="Proteomes" id="UP000256253">
    <property type="component" value="Unassembled WGS sequence"/>
</dbReference>
<dbReference type="InterPro" id="IPR052708">
    <property type="entry name" value="PxpC"/>
</dbReference>
<dbReference type="RefSeq" id="WP_115921529.1">
    <property type="nucleotide sequence ID" value="NZ_QTUA01000001.1"/>
</dbReference>